<evidence type="ECO:0000313" key="1">
    <source>
        <dbReference type="EMBL" id="EFM12045.1"/>
    </source>
</evidence>
<accession>E0I503</accession>
<proteinExistence type="predicted"/>
<dbReference type="AlphaFoldDB" id="E0I503"/>
<name>E0I503_9BACL</name>
<organism evidence="1 2">
    <name type="scientific">Paenibacillus curdlanolyticus YK9</name>
    <dbReference type="NCBI Taxonomy" id="717606"/>
    <lineage>
        <taxon>Bacteria</taxon>
        <taxon>Bacillati</taxon>
        <taxon>Bacillota</taxon>
        <taxon>Bacilli</taxon>
        <taxon>Bacillales</taxon>
        <taxon>Paenibacillaceae</taxon>
        <taxon>Paenibacillus</taxon>
    </lineage>
</organism>
<keyword evidence="2" id="KW-1185">Reference proteome</keyword>
<dbReference type="EMBL" id="AEDD01000002">
    <property type="protein sequence ID" value="EFM12045.1"/>
    <property type="molecule type" value="Genomic_DNA"/>
</dbReference>
<reference evidence="1 2" key="1">
    <citation type="submission" date="2010-07" db="EMBL/GenBank/DDBJ databases">
        <title>The draft genome of Paenibacillus curdlanolyticus YK9.</title>
        <authorList>
            <consortium name="US DOE Joint Genome Institute (JGI-PGF)"/>
            <person name="Lucas S."/>
            <person name="Copeland A."/>
            <person name="Lapidus A."/>
            <person name="Cheng J.-F."/>
            <person name="Bruce D."/>
            <person name="Goodwin L."/>
            <person name="Pitluck S."/>
            <person name="Land M.L."/>
            <person name="Hauser L."/>
            <person name="Chang Y.-J."/>
            <person name="Jeffries C."/>
            <person name="Anderson I.J."/>
            <person name="Johnson E."/>
            <person name="Loganathan U."/>
            <person name="Mulhopadhyay B."/>
            <person name="Kyrpides N."/>
            <person name="Woyke T.J."/>
        </authorList>
    </citation>
    <scope>NUCLEOTIDE SEQUENCE [LARGE SCALE GENOMIC DNA]</scope>
    <source>
        <strain evidence="1 2">YK9</strain>
    </source>
</reference>
<evidence type="ECO:0000313" key="2">
    <source>
        <dbReference type="Proteomes" id="UP000005387"/>
    </source>
</evidence>
<gene>
    <name evidence="1" type="ORF">PaecuDRAFT_0725</name>
</gene>
<sequence length="52" mass="5670">MDSAAREQSGELGIYESFPFPVAQINDDDVLRIQQLEQDLGVVLVAYEGGEG</sequence>
<dbReference type="Proteomes" id="UP000005387">
    <property type="component" value="Unassembled WGS sequence"/>
</dbReference>
<dbReference type="RefSeq" id="WP_006036740.1">
    <property type="nucleotide sequence ID" value="NZ_AEDD01000002.1"/>
</dbReference>
<protein>
    <submittedName>
        <fullName evidence="1">Uncharacterized protein</fullName>
    </submittedName>
</protein>